<reference evidence="2 3" key="1">
    <citation type="submission" date="2017-11" db="EMBL/GenBank/DDBJ databases">
        <title>De novo assembly and phasing of dikaryotic genomes from two isolates of Puccinia coronata f. sp. avenae, the causal agent of oat crown rust.</title>
        <authorList>
            <person name="Miller M.E."/>
            <person name="Zhang Y."/>
            <person name="Omidvar V."/>
            <person name="Sperschneider J."/>
            <person name="Schwessinger B."/>
            <person name="Raley C."/>
            <person name="Palmer J.M."/>
            <person name="Garnica D."/>
            <person name="Upadhyaya N."/>
            <person name="Rathjen J."/>
            <person name="Taylor J.M."/>
            <person name="Park R.F."/>
            <person name="Dodds P.N."/>
            <person name="Hirsch C.D."/>
            <person name="Kianian S.F."/>
            <person name="Figueroa M."/>
        </authorList>
    </citation>
    <scope>NUCLEOTIDE SEQUENCE [LARGE SCALE GENOMIC DNA]</scope>
    <source>
        <strain evidence="2">12SD80</strain>
    </source>
</reference>
<organism evidence="2 3">
    <name type="scientific">Puccinia coronata f. sp. avenae</name>
    <dbReference type="NCBI Taxonomy" id="200324"/>
    <lineage>
        <taxon>Eukaryota</taxon>
        <taxon>Fungi</taxon>
        <taxon>Dikarya</taxon>
        <taxon>Basidiomycota</taxon>
        <taxon>Pucciniomycotina</taxon>
        <taxon>Pucciniomycetes</taxon>
        <taxon>Pucciniales</taxon>
        <taxon>Pucciniaceae</taxon>
        <taxon>Puccinia</taxon>
    </lineage>
</organism>
<protein>
    <submittedName>
        <fullName evidence="2">Uncharacterized protein</fullName>
    </submittedName>
</protein>
<gene>
    <name evidence="2" type="ORF">PCASD_11944</name>
</gene>
<accession>A0A2N5UWF8</accession>
<dbReference type="AlphaFoldDB" id="A0A2N5UWF8"/>
<feature type="region of interest" description="Disordered" evidence="1">
    <location>
        <begin position="25"/>
        <end position="50"/>
    </location>
</feature>
<evidence type="ECO:0000256" key="1">
    <source>
        <dbReference type="SAM" id="MobiDB-lite"/>
    </source>
</evidence>
<feature type="compositionally biased region" description="Basic residues" evidence="1">
    <location>
        <begin position="39"/>
        <end position="50"/>
    </location>
</feature>
<dbReference type="Proteomes" id="UP000235392">
    <property type="component" value="Unassembled WGS sequence"/>
</dbReference>
<evidence type="ECO:0000313" key="2">
    <source>
        <dbReference type="EMBL" id="PLW42064.1"/>
    </source>
</evidence>
<dbReference type="EMBL" id="PGCI01000082">
    <property type="protein sequence ID" value="PLW42064.1"/>
    <property type="molecule type" value="Genomic_DNA"/>
</dbReference>
<proteinExistence type="predicted"/>
<comment type="caution">
    <text evidence="2">The sequence shown here is derived from an EMBL/GenBank/DDBJ whole genome shotgun (WGS) entry which is preliminary data.</text>
</comment>
<name>A0A2N5UWF8_9BASI</name>
<sequence>MVCARQPFDDLARISSYSNDRVNGLRNILPKSSNGRRAQTIHRHGKFSQK</sequence>
<evidence type="ECO:0000313" key="3">
    <source>
        <dbReference type="Proteomes" id="UP000235392"/>
    </source>
</evidence>